<dbReference type="InterPro" id="IPR000515">
    <property type="entry name" value="MetI-like"/>
</dbReference>
<comment type="caution">
    <text evidence="8">The sequence shown here is derived from an EMBL/GenBank/DDBJ whole genome shotgun (WGS) entry which is preliminary data.</text>
</comment>
<keyword evidence="2 7" id="KW-0813">Transport</keyword>
<dbReference type="PROSITE" id="PS50928">
    <property type="entry name" value="ABC_TM1"/>
    <property type="match status" value="1"/>
</dbReference>
<feature type="transmembrane region" description="Helical" evidence="7">
    <location>
        <begin position="147"/>
        <end position="165"/>
    </location>
</feature>
<protein>
    <submittedName>
        <fullName evidence="8">ABC transporter permease</fullName>
    </submittedName>
</protein>
<keyword evidence="4 7" id="KW-0812">Transmembrane</keyword>
<evidence type="ECO:0000256" key="6">
    <source>
        <dbReference type="ARBA" id="ARBA00023136"/>
    </source>
</evidence>
<sequence>MKTNNTHRVRIGTIVQYCILVLVFILLAGPLVWEIALAFKGPNDNVFAMPPYLIPHDFTVQNFVKAFRTVPILHYLCNTLIVVAMNVLGNIIGCSMAGYAFGCLKFKFSKIGYLLFVAAIIMPCEGILVSTFLLVKGMGLTNTLFGLALPGLIGPLNVLLMVNAFKSVPQDLLEASKVDGANIWQRFVYVALPQVKGTLTVIGILSFVGSYNDFLWPLVALSDDDKYTLTVGLNRLQGTFYTDPRLVAAGAIISLVPIVVFFALFQKHLYKGLQEGGLKG</sequence>
<dbReference type="Pfam" id="PF00528">
    <property type="entry name" value="BPD_transp_1"/>
    <property type="match status" value="1"/>
</dbReference>
<evidence type="ECO:0000256" key="1">
    <source>
        <dbReference type="ARBA" id="ARBA00004651"/>
    </source>
</evidence>
<feature type="transmembrane region" description="Helical" evidence="7">
    <location>
        <begin position="246"/>
        <end position="265"/>
    </location>
</feature>
<feature type="transmembrane region" description="Helical" evidence="7">
    <location>
        <begin position="186"/>
        <end position="208"/>
    </location>
</feature>
<comment type="subcellular location">
    <subcellularLocation>
        <location evidence="1 7">Cell membrane</location>
        <topology evidence="1 7">Multi-pass membrane protein</topology>
    </subcellularLocation>
</comment>
<dbReference type="SUPFAM" id="SSF161098">
    <property type="entry name" value="MetI-like"/>
    <property type="match status" value="1"/>
</dbReference>
<evidence type="ECO:0000313" key="9">
    <source>
        <dbReference type="Proteomes" id="UP000258533"/>
    </source>
</evidence>
<comment type="similarity">
    <text evidence="7">Belongs to the binding-protein-dependent transport system permease family.</text>
</comment>
<dbReference type="PANTHER" id="PTHR43744:SF3">
    <property type="entry name" value="LACTOSE TRANSPORT SYSTEM PERMEASE PROTEIN LACG"/>
    <property type="match status" value="1"/>
</dbReference>
<dbReference type="Gene3D" id="1.10.3720.10">
    <property type="entry name" value="MetI-like"/>
    <property type="match status" value="1"/>
</dbReference>
<gene>
    <name evidence="8" type="ORF">AXE73_01240</name>
</gene>
<reference evidence="8 9" key="1">
    <citation type="submission" date="2016-02" db="EMBL/GenBank/DDBJ databases">
        <title>Gardnerella vaginalis Subgroups Defined by cpn60 Sequencing and Sialidase Activity in Isolates from Canada, Belgium and Kenya.</title>
        <authorList>
            <person name="Schellenberg J."/>
            <person name="Paramel Jayaprakash T."/>
            <person name="Withana Gamage N."/>
            <person name="Patterson M.H."/>
            <person name="Vaneechoutte M."/>
            <person name="Hill J.E."/>
        </authorList>
    </citation>
    <scope>NUCLEOTIDE SEQUENCE [LARGE SCALE GENOMIC DNA]</scope>
    <source>
        <strain evidence="8 9">N144</strain>
    </source>
</reference>
<keyword evidence="5 7" id="KW-1133">Transmembrane helix</keyword>
<feature type="transmembrane region" description="Helical" evidence="7">
    <location>
        <begin position="113"/>
        <end position="135"/>
    </location>
</feature>
<keyword evidence="6 7" id="KW-0472">Membrane</keyword>
<dbReference type="Proteomes" id="UP000258533">
    <property type="component" value="Unassembled WGS sequence"/>
</dbReference>
<dbReference type="EMBL" id="LRTT01000001">
    <property type="protein sequence ID" value="RFD77271.1"/>
    <property type="molecule type" value="Genomic_DNA"/>
</dbReference>
<dbReference type="GO" id="GO:0055085">
    <property type="term" value="P:transmembrane transport"/>
    <property type="evidence" value="ECO:0007669"/>
    <property type="project" value="InterPro"/>
</dbReference>
<dbReference type="RefSeq" id="WP_016635532.1">
    <property type="nucleotide sequence ID" value="NZ_LRTT01000001.1"/>
</dbReference>
<feature type="transmembrane region" description="Helical" evidence="7">
    <location>
        <begin position="72"/>
        <end position="101"/>
    </location>
</feature>
<dbReference type="AlphaFoldDB" id="A0A2I1Q7I7"/>
<keyword evidence="3" id="KW-1003">Cell membrane</keyword>
<proteinExistence type="inferred from homology"/>
<accession>A0A2I1Q7I7</accession>
<evidence type="ECO:0000256" key="7">
    <source>
        <dbReference type="RuleBase" id="RU363032"/>
    </source>
</evidence>
<evidence type="ECO:0000256" key="5">
    <source>
        <dbReference type="ARBA" id="ARBA00022989"/>
    </source>
</evidence>
<evidence type="ECO:0000256" key="3">
    <source>
        <dbReference type="ARBA" id="ARBA00022475"/>
    </source>
</evidence>
<evidence type="ECO:0000256" key="2">
    <source>
        <dbReference type="ARBA" id="ARBA00022448"/>
    </source>
</evidence>
<dbReference type="GO" id="GO:0005886">
    <property type="term" value="C:plasma membrane"/>
    <property type="evidence" value="ECO:0007669"/>
    <property type="project" value="UniProtKB-SubCell"/>
</dbReference>
<evidence type="ECO:0000313" key="8">
    <source>
        <dbReference type="EMBL" id="RFD77271.1"/>
    </source>
</evidence>
<feature type="transmembrane region" description="Helical" evidence="7">
    <location>
        <begin position="12"/>
        <end position="33"/>
    </location>
</feature>
<evidence type="ECO:0000256" key="4">
    <source>
        <dbReference type="ARBA" id="ARBA00022692"/>
    </source>
</evidence>
<organism evidence="8 9">
    <name type="scientific">Gardnerella vaginalis</name>
    <dbReference type="NCBI Taxonomy" id="2702"/>
    <lineage>
        <taxon>Bacteria</taxon>
        <taxon>Bacillati</taxon>
        <taxon>Actinomycetota</taxon>
        <taxon>Actinomycetes</taxon>
        <taxon>Bifidobacteriales</taxon>
        <taxon>Bifidobacteriaceae</taxon>
        <taxon>Gardnerella</taxon>
    </lineage>
</organism>
<dbReference type="InterPro" id="IPR035906">
    <property type="entry name" value="MetI-like_sf"/>
</dbReference>
<dbReference type="PANTHER" id="PTHR43744">
    <property type="entry name" value="ABC TRANSPORTER PERMEASE PROTEIN MG189-RELATED-RELATED"/>
    <property type="match status" value="1"/>
</dbReference>
<name>A0A2I1Q7I7_GARVA</name>
<dbReference type="CDD" id="cd06261">
    <property type="entry name" value="TM_PBP2"/>
    <property type="match status" value="1"/>
</dbReference>